<protein>
    <recommendedName>
        <fullName evidence="5">F-box domain-containing protein</fullName>
    </recommendedName>
</protein>
<evidence type="ECO:0000313" key="3">
    <source>
        <dbReference type="EMBL" id="EYU21246.1"/>
    </source>
</evidence>
<dbReference type="Pfam" id="PF23622">
    <property type="entry name" value="LRR_At1g61320_AtMIF1"/>
    <property type="match status" value="1"/>
</dbReference>
<keyword evidence="4" id="KW-1185">Reference proteome</keyword>
<sequence length="352" mass="40915">AVDPLDDDDREDSRNNCMIEKLPDDILISILSCMRIDEAMRTSVLSSRWRYLWRYMDIFTSDTLVFDYIDNETGTKMKRKKFKNLVNYVLNSYRGPFLDTLIIGYNKLGARSRDVDNWIVFAMNKEVEDFQLDLSNLNWSHCGYKFPKIEKLSSLLHEGIEAPFRSLRSLILVDVDIEDELVRYFLESCPYIEKLSITASKTTKNLQIVDSFGYLEELEISHCNNLQSMEISALNLVYFKYQGMKIRLPFKNTPNLSELALGGHFCDSFIYEPNKHSSYSDQLVDLVLKLQANNDFYFLDRTIVPPDSAQLHNLERLELTIESQVGESLLFFTSLIKASPHLQEFKIKVNVI</sequence>
<feature type="domain" description="At1g61320/AtMIF1 LRR" evidence="2">
    <location>
        <begin position="112"/>
        <end position="350"/>
    </location>
</feature>
<dbReference type="eggNOG" id="ENOG502S6P6">
    <property type="taxonomic scope" value="Eukaryota"/>
</dbReference>
<dbReference type="EMBL" id="KI632223">
    <property type="protein sequence ID" value="EYU21246.1"/>
    <property type="molecule type" value="Genomic_DNA"/>
</dbReference>
<feature type="non-terminal residue" evidence="3">
    <location>
        <position position="1"/>
    </location>
</feature>
<evidence type="ECO:0000259" key="2">
    <source>
        <dbReference type="Pfam" id="PF23622"/>
    </source>
</evidence>
<dbReference type="Proteomes" id="UP000030748">
    <property type="component" value="Unassembled WGS sequence"/>
</dbReference>
<evidence type="ECO:0000259" key="1">
    <source>
        <dbReference type="Pfam" id="PF00646"/>
    </source>
</evidence>
<dbReference type="InterPro" id="IPR036047">
    <property type="entry name" value="F-box-like_dom_sf"/>
</dbReference>
<dbReference type="PANTHER" id="PTHR34145">
    <property type="entry name" value="OS02G0105600 PROTEIN"/>
    <property type="match status" value="1"/>
</dbReference>
<dbReference type="SUPFAM" id="SSF52047">
    <property type="entry name" value="RNI-like"/>
    <property type="match status" value="1"/>
</dbReference>
<dbReference type="InterPro" id="IPR032675">
    <property type="entry name" value="LRR_dom_sf"/>
</dbReference>
<dbReference type="AlphaFoldDB" id="A0A022PZM2"/>
<name>A0A022PZM2_ERYGU</name>
<feature type="domain" description="F-box" evidence="1">
    <location>
        <begin position="19"/>
        <end position="59"/>
    </location>
</feature>
<reference evidence="3 4" key="1">
    <citation type="journal article" date="2013" name="Proc. Natl. Acad. Sci. U.S.A.">
        <title>Fine-scale variation in meiotic recombination in Mimulus inferred from population shotgun sequencing.</title>
        <authorList>
            <person name="Hellsten U."/>
            <person name="Wright K.M."/>
            <person name="Jenkins J."/>
            <person name="Shu S."/>
            <person name="Yuan Y."/>
            <person name="Wessler S.R."/>
            <person name="Schmutz J."/>
            <person name="Willis J.H."/>
            <person name="Rokhsar D.S."/>
        </authorList>
    </citation>
    <scope>NUCLEOTIDE SEQUENCE [LARGE SCALE GENOMIC DNA]</scope>
    <source>
        <strain evidence="4">cv. DUN x IM62</strain>
    </source>
</reference>
<dbReference type="Gene3D" id="1.20.1280.50">
    <property type="match status" value="1"/>
</dbReference>
<proteinExistence type="predicted"/>
<dbReference type="Pfam" id="PF00646">
    <property type="entry name" value="F-box"/>
    <property type="match status" value="1"/>
</dbReference>
<dbReference type="InterPro" id="IPR053781">
    <property type="entry name" value="F-box_AtFBL13-like"/>
</dbReference>
<dbReference type="STRING" id="4155.A0A022PZM2"/>
<organism evidence="3 4">
    <name type="scientific">Erythranthe guttata</name>
    <name type="common">Yellow monkey flower</name>
    <name type="synonym">Mimulus guttatus</name>
    <dbReference type="NCBI Taxonomy" id="4155"/>
    <lineage>
        <taxon>Eukaryota</taxon>
        <taxon>Viridiplantae</taxon>
        <taxon>Streptophyta</taxon>
        <taxon>Embryophyta</taxon>
        <taxon>Tracheophyta</taxon>
        <taxon>Spermatophyta</taxon>
        <taxon>Magnoliopsida</taxon>
        <taxon>eudicotyledons</taxon>
        <taxon>Gunneridae</taxon>
        <taxon>Pentapetalae</taxon>
        <taxon>asterids</taxon>
        <taxon>lamiids</taxon>
        <taxon>Lamiales</taxon>
        <taxon>Phrymaceae</taxon>
        <taxon>Erythranthe</taxon>
    </lineage>
</organism>
<dbReference type="SUPFAM" id="SSF81383">
    <property type="entry name" value="F-box domain"/>
    <property type="match status" value="1"/>
</dbReference>
<dbReference type="InterPro" id="IPR055357">
    <property type="entry name" value="LRR_At1g61320_AtMIF1"/>
</dbReference>
<dbReference type="InterPro" id="IPR053772">
    <property type="entry name" value="At1g61320/At1g61330-like"/>
</dbReference>
<accession>A0A022PZM2</accession>
<evidence type="ECO:0008006" key="5">
    <source>
        <dbReference type="Google" id="ProtNLM"/>
    </source>
</evidence>
<dbReference type="PANTHER" id="PTHR34145:SF68">
    <property type="entry name" value="FBD DOMAIN-CONTAINING PROTEIN"/>
    <property type="match status" value="1"/>
</dbReference>
<dbReference type="InterPro" id="IPR001810">
    <property type="entry name" value="F-box_dom"/>
</dbReference>
<evidence type="ECO:0000313" key="4">
    <source>
        <dbReference type="Proteomes" id="UP000030748"/>
    </source>
</evidence>
<gene>
    <name evidence="3" type="ORF">MIMGU_mgv1a020293mg</name>
</gene>
<dbReference type="Gene3D" id="3.80.10.10">
    <property type="entry name" value="Ribonuclease Inhibitor"/>
    <property type="match status" value="1"/>
</dbReference>
<dbReference type="CDD" id="cd22160">
    <property type="entry name" value="F-box_AtFBL13-like"/>
    <property type="match status" value="1"/>
</dbReference>